<keyword evidence="1" id="KW-0809">Transit peptide</keyword>
<comment type="subcellular location">
    <subcellularLocation>
        <location evidence="1">Mitochondrion inner membrane</location>
        <topology evidence="1">Single-pass membrane protein</topology>
    </subcellularLocation>
</comment>
<name>A0AAD7VHM2_QUISA</name>
<feature type="domain" description="FCP1 homology" evidence="2">
    <location>
        <begin position="38"/>
        <end position="216"/>
    </location>
</feature>
<dbReference type="SUPFAM" id="SSF56784">
    <property type="entry name" value="HAD-like"/>
    <property type="match status" value="1"/>
</dbReference>
<dbReference type="Proteomes" id="UP001163823">
    <property type="component" value="Chromosome 3"/>
</dbReference>
<dbReference type="GO" id="GO:0005744">
    <property type="term" value="C:TIM23 mitochondrial import inner membrane translocase complex"/>
    <property type="evidence" value="ECO:0007669"/>
    <property type="project" value="UniProtKB-UniRule"/>
</dbReference>
<evidence type="ECO:0000259" key="2">
    <source>
        <dbReference type="PROSITE" id="PS50969"/>
    </source>
</evidence>
<keyword evidence="1" id="KW-0811">Translocation</keyword>
<dbReference type="AlphaFoldDB" id="A0AAD7VHM2"/>
<dbReference type="PROSITE" id="PS50969">
    <property type="entry name" value="FCP1"/>
    <property type="match status" value="1"/>
</dbReference>
<keyword evidence="1" id="KW-0496">Mitochondrion</keyword>
<sequence length="256" mass="29460">MAGKEKNKAVCVSESDQEEVEISSGLSLERLNLRSTATTPKKKLLVLSLGGLLCHRVYRYKKCDIPKFRHPDARYGSYLVYKRPYCEEFLKFCLQKFEVGIWSSAREWYLNNALDCITKGLRSKLLFAWDQDQCTDSGFKTLEKKDKPIFLKELNKIWKIRKQYSSSNTLLIDDEPYKALLNPPFTAIFTSEYSVDQVNDAALGPNGEIRLYLDGLADADDVTSYVKDHPYGQPAITPAHSDWEYYAKIISHFQKQ</sequence>
<dbReference type="KEGG" id="qsa:O6P43_005872"/>
<proteinExistence type="inferred from homology"/>
<dbReference type="GO" id="GO:0015031">
    <property type="term" value="P:protein transport"/>
    <property type="evidence" value="ECO:0007669"/>
    <property type="project" value="UniProtKB-KW"/>
</dbReference>
<organism evidence="3 4">
    <name type="scientific">Quillaja saponaria</name>
    <name type="common">Soap bark tree</name>
    <dbReference type="NCBI Taxonomy" id="32244"/>
    <lineage>
        <taxon>Eukaryota</taxon>
        <taxon>Viridiplantae</taxon>
        <taxon>Streptophyta</taxon>
        <taxon>Embryophyta</taxon>
        <taxon>Tracheophyta</taxon>
        <taxon>Spermatophyta</taxon>
        <taxon>Magnoliopsida</taxon>
        <taxon>eudicotyledons</taxon>
        <taxon>Gunneridae</taxon>
        <taxon>Pentapetalae</taxon>
        <taxon>rosids</taxon>
        <taxon>fabids</taxon>
        <taxon>Fabales</taxon>
        <taxon>Quillajaceae</taxon>
        <taxon>Quillaja</taxon>
    </lineage>
</organism>
<dbReference type="SMART" id="SM00577">
    <property type="entry name" value="CPDc"/>
    <property type="match status" value="1"/>
</dbReference>
<gene>
    <name evidence="3" type="ORF">O6P43_005872</name>
</gene>
<comment type="similarity">
    <text evidence="1">Belongs to the TIM50 family.</text>
</comment>
<dbReference type="InterPro" id="IPR050365">
    <property type="entry name" value="TIM50"/>
</dbReference>
<comment type="subunit">
    <text evidence="1">Component of the TIM23 complex.</text>
</comment>
<comment type="function">
    <text evidence="1">Essential component of the TIM23 complex, a complex that mediates the translocation of transit peptide-containing proteins across the mitochondrial inner membrane.</text>
</comment>
<dbReference type="InterPro" id="IPR004274">
    <property type="entry name" value="FCP1_dom"/>
</dbReference>
<accession>A0AAD7VHM2</accession>
<dbReference type="InterPro" id="IPR036412">
    <property type="entry name" value="HAD-like_sf"/>
</dbReference>
<evidence type="ECO:0000313" key="4">
    <source>
        <dbReference type="Proteomes" id="UP001163823"/>
    </source>
</evidence>
<keyword evidence="1" id="KW-0653">Protein transport</keyword>
<dbReference type="Gene3D" id="3.40.50.1000">
    <property type="entry name" value="HAD superfamily/HAD-like"/>
    <property type="match status" value="1"/>
</dbReference>
<evidence type="ECO:0000256" key="1">
    <source>
        <dbReference type="RuleBase" id="RU365079"/>
    </source>
</evidence>
<comment type="caution">
    <text evidence="3">The sequence shown here is derived from an EMBL/GenBank/DDBJ whole genome shotgun (WGS) entry which is preliminary data.</text>
</comment>
<dbReference type="Pfam" id="PF03031">
    <property type="entry name" value="NIF"/>
    <property type="match status" value="1"/>
</dbReference>
<reference evidence="3" key="1">
    <citation type="journal article" date="2023" name="Science">
        <title>Elucidation of the pathway for biosynthesis of saponin adjuvants from the soapbark tree.</title>
        <authorList>
            <person name="Reed J."/>
            <person name="Orme A."/>
            <person name="El-Demerdash A."/>
            <person name="Owen C."/>
            <person name="Martin L.B.B."/>
            <person name="Misra R.C."/>
            <person name="Kikuchi S."/>
            <person name="Rejzek M."/>
            <person name="Martin A.C."/>
            <person name="Harkess A."/>
            <person name="Leebens-Mack J."/>
            <person name="Louveau T."/>
            <person name="Stephenson M.J."/>
            <person name="Osbourn A."/>
        </authorList>
    </citation>
    <scope>NUCLEOTIDE SEQUENCE</scope>
    <source>
        <strain evidence="3">S10</strain>
    </source>
</reference>
<keyword evidence="1" id="KW-0813">Transport</keyword>
<evidence type="ECO:0000313" key="3">
    <source>
        <dbReference type="EMBL" id="KAJ7976043.1"/>
    </source>
</evidence>
<dbReference type="InterPro" id="IPR023214">
    <property type="entry name" value="HAD_sf"/>
</dbReference>
<keyword evidence="4" id="KW-1185">Reference proteome</keyword>
<protein>
    <recommendedName>
        <fullName evidence="1">Mitochondrial import inner membrane translocase subunit TIM50</fullName>
    </recommendedName>
</protein>
<dbReference type="PANTHER" id="PTHR12210">
    <property type="entry name" value="DULLARD PROTEIN PHOSPHATASE"/>
    <property type="match status" value="1"/>
</dbReference>
<dbReference type="EMBL" id="JARAOO010000003">
    <property type="protein sequence ID" value="KAJ7976043.1"/>
    <property type="molecule type" value="Genomic_DNA"/>
</dbReference>